<keyword evidence="1" id="KW-0472">Membrane</keyword>
<reference evidence="3 4" key="1">
    <citation type="journal article" date="2015" name="Proc. Natl. Acad. Sci. U.S.A.">
        <title>The resurrection genome of Boea hygrometrica: A blueprint for survival of dehydration.</title>
        <authorList>
            <person name="Xiao L."/>
            <person name="Yang G."/>
            <person name="Zhang L."/>
            <person name="Yang X."/>
            <person name="Zhao S."/>
            <person name="Ji Z."/>
            <person name="Zhou Q."/>
            <person name="Hu M."/>
            <person name="Wang Y."/>
            <person name="Chen M."/>
            <person name="Xu Y."/>
            <person name="Jin H."/>
            <person name="Xiao X."/>
            <person name="Hu G."/>
            <person name="Bao F."/>
            <person name="Hu Y."/>
            <person name="Wan P."/>
            <person name="Li L."/>
            <person name="Deng X."/>
            <person name="Kuang T."/>
            <person name="Xiang C."/>
            <person name="Zhu J.K."/>
            <person name="Oliver M.J."/>
            <person name="He Y."/>
        </authorList>
    </citation>
    <scope>NUCLEOTIDE SEQUENCE [LARGE SCALE GENOMIC DNA]</scope>
    <source>
        <strain evidence="4">cv. XS01</strain>
    </source>
</reference>
<feature type="domain" description="DUF7642" evidence="2">
    <location>
        <begin position="90"/>
        <end position="188"/>
    </location>
</feature>
<evidence type="ECO:0000259" key="2">
    <source>
        <dbReference type="Pfam" id="PF24649"/>
    </source>
</evidence>
<evidence type="ECO:0000313" key="4">
    <source>
        <dbReference type="Proteomes" id="UP000250235"/>
    </source>
</evidence>
<gene>
    <name evidence="3" type="ORF">F511_36811</name>
</gene>
<dbReference type="Pfam" id="PF24649">
    <property type="entry name" value="DUF7642"/>
    <property type="match status" value="1"/>
</dbReference>
<organism evidence="3 4">
    <name type="scientific">Dorcoceras hygrometricum</name>
    <dbReference type="NCBI Taxonomy" id="472368"/>
    <lineage>
        <taxon>Eukaryota</taxon>
        <taxon>Viridiplantae</taxon>
        <taxon>Streptophyta</taxon>
        <taxon>Embryophyta</taxon>
        <taxon>Tracheophyta</taxon>
        <taxon>Spermatophyta</taxon>
        <taxon>Magnoliopsida</taxon>
        <taxon>eudicotyledons</taxon>
        <taxon>Gunneridae</taxon>
        <taxon>Pentapetalae</taxon>
        <taxon>asterids</taxon>
        <taxon>lamiids</taxon>
        <taxon>Lamiales</taxon>
        <taxon>Gesneriaceae</taxon>
        <taxon>Didymocarpoideae</taxon>
        <taxon>Trichosporeae</taxon>
        <taxon>Loxocarpinae</taxon>
        <taxon>Dorcoceras</taxon>
    </lineage>
</organism>
<evidence type="ECO:0000256" key="1">
    <source>
        <dbReference type="SAM" id="Phobius"/>
    </source>
</evidence>
<dbReference type="Proteomes" id="UP000250235">
    <property type="component" value="Unassembled WGS sequence"/>
</dbReference>
<protein>
    <recommendedName>
        <fullName evidence="2">DUF7642 domain-containing protein</fullName>
    </recommendedName>
</protein>
<dbReference type="OrthoDB" id="1930353at2759"/>
<keyword evidence="1" id="KW-0812">Transmembrane</keyword>
<name>A0A2Z7DE20_9LAMI</name>
<dbReference type="EMBL" id="KQ986837">
    <property type="protein sequence ID" value="KZV58129.1"/>
    <property type="molecule type" value="Genomic_DNA"/>
</dbReference>
<dbReference type="PANTHER" id="PTHR35410:SF1">
    <property type="entry name" value="EXPRESSED PROTEIN"/>
    <property type="match status" value="1"/>
</dbReference>
<feature type="transmembrane region" description="Helical" evidence="1">
    <location>
        <begin position="60"/>
        <end position="83"/>
    </location>
</feature>
<keyword evidence="1" id="KW-1133">Transmembrane helix</keyword>
<evidence type="ECO:0000313" key="3">
    <source>
        <dbReference type="EMBL" id="KZV58129.1"/>
    </source>
</evidence>
<dbReference type="InterPro" id="IPR056059">
    <property type="entry name" value="DUF7642"/>
</dbReference>
<keyword evidence="4" id="KW-1185">Reference proteome</keyword>
<dbReference type="PANTHER" id="PTHR35410">
    <property type="entry name" value="EXPRESSED PROTEIN"/>
    <property type="match status" value="1"/>
</dbReference>
<accession>A0A2Z7DE20</accession>
<sequence>MESGDGVAEINRMERGLLLHEADSVTGRDDGHADDQDPVLYAASFDGSEENFMNYQTAYWFLYSSLLLFAWGFGLLMLIYLPLRRYILRKDIRSRKLYVTPNAIVYKVRKPVAFPCFGFLEKEKYVLLPSVADVVIEQGYFQSLFDVYSVRIENVGVRRPASDDVKIQGVSNPLAFREAVLSQLSKMRDEVFSRHSSAIEEVSTPRIGHSSVALMSPSKSPGYDYLSQLGDTTILQKLEQVSSSVKLCAAGLLLSEQGKLKEHTSELKLTLGLTGRRAGPLVEVEF</sequence>
<proteinExistence type="predicted"/>
<dbReference type="AlphaFoldDB" id="A0A2Z7DE20"/>